<dbReference type="PANTHER" id="PTHR43441">
    <property type="entry name" value="RIBOSOMAL-PROTEIN-SERINE ACETYLTRANSFERASE"/>
    <property type="match status" value="1"/>
</dbReference>
<dbReference type="Gene3D" id="3.40.630.30">
    <property type="match status" value="1"/>
</dbReference>
<protein>
    <submittedName>
        <fullName evidence="2">GNAT family N-acetyltransferase</fullName>
    </submittedName>
</protein>
<comment type="caution">
    <text evidence="2">The sequence shown here is derived from an EMBL/GenBank/DDBJ whole genome shotgun (WGS) entry which is preliminary data.</text>
</comment>
<gene>
    <name evidence="2" type="ORF">CA983_06785</name>
</gene>
<feature type="domain" description="N-acetyltransferase" evidence="1">
    <location>
        <begin position="19"/>
        <end position="189"/>
    </location>
</feature>
<name>A0A243S8G5_9ACTN</name>
<dbReference type="Proteomes" id="UP000195105">
    <property type="component" value="Unassembled WGS sequence"/>
</dbReference>
<accession>A0A243S8G5</accession>
<organism evidence="2 3">
    <name type="scientific">Streptomyces swartbergensis</name>
    <dbReference type="NCBI Taxonomy" id="487165"/>
    <lineage>
        <taxon>Bacteria</taxon>
        <taxon>Bacillati</taxon>
        <taxon>Actinomycetota</taxon>
        <taxon>Actinomycetes</taxon>
        <taxon>Kitasatosporales</taxon>
        <taxon>Streptomycetaceae</taxon>
        <taxon>Streptomyces</taxon>
    </lineage>
</organism>
<reference evidence="2 3" key="1">
    <citation type="submission" date="2017-05" db="EMBL/GenBank/DDBJ databases">
        <title>Biotechnological potential of actinobacteria isolated from South African environments.</title>
        <authorList>
            <person name="Le Roes-Hill M."/>
            <person name="Prins A."/>
            <person name="Durrell K.A."/>
        </authorList>
    </citation>
    <scope>NUCLEOTIDE SEQUENCE [LARGE SCALE GENOMIC DNA]</scope>
    <source>
        <strain evidence="2 3">HMC13</strain>
    </source>
</reference>
<keyword evidence="3" id="KW-1185">Reference proteome</keyword>
<dbReference type="AlphaFoldDB" id="A0A243S8G5"/>
<dbReference type="GO" id="GO:0005737">
    <property type="term" value="C:cytoplasm"/>
    <property type="evidence" value="ECO:0007669"/>
    <property type="project" value="TreeGrafter"/>
</dbReference>
<dbReference type="InterPro" id="IPR000182">
    <property type="entry name" value="GNAT_dom"/>
</dbReference>
<sequence length="192" mass="20861">MPDTTTRLRVDATPTAPALVLRPWSAADAAGLVALGRDDALRRWTSFAVDDETSAARWLREQRQGWEQGRRFAFAVEEVDPSGTGGPPAAHVVVKNVVPGAASAEVGYWTAARARGRGIAPRALRALTDWIFTSFARDGLTRLELIHRTDNTASCRVAETSRYGLTAVLPAQPPAYPGEGHLHVRHLTETSR</sequence>
<dbReference type="PANTHER" id="PTHR43441:SF10">
    <property type="entry name" value="ACETYLTRANSFERASE"/>
    <property type="match status" value="1"/>
</dbReference>
<dbReference type="PROSITE" id="PS51186">
    <property type="entry name" value="GNAT"/>
    <property type="match status" value="1"/>
</dbReference>
<keyword evidence="2" id="KW-0808">Transferase</keyword>
<evidence type="ECO:0000313" key="2">
    <source>
        <dbReference type="EMBL" id="OUD03951.1"/>
    </source>
</evidence>
<dbReference type="InterPro" id="IPR016181">
    <property type="entry name" value="Acyl_CoA_acyltransferase"/>
</dbReference>
<proteinExistence type="predicted"/>
<dbReference type="InterPro" id="IPR051908">
    <property type="entry name" value="Ribosomal_N-acetyltransferase"/>
</dbReference>
<dbReference type="SUPFAM" id="SSF55729">
    <property type="entry name" value="Acyl-CoA N-acyltransferases (Nat)"/>
    <property type="match status" value="1"/>
</dbReference>
<evidence type="ECO:0000313" key="3">
    <source>
        <dbReference type="Proteomes" id="UP000195105"/>
    </source>
</evidence>
<dbReference type="EMBL" id="NGFN01000025">
    <property type="protein sequence ID" value="OUD03951.1"/>
    <property type="molecule type" value="Genomic_DNA"/>
</dbReference>
<dbReference type="RefSeq" id="WP_086599970.1">
    <property type="nucleotide sequence ID" value="NZ_NGFN01000025.1"/>
</dbReference>
<evidence type="ECO:0000259" key="1">
    <source>
        <dbReference type="PROSITE" id="PS51186"/>
    </source>
</evidence>
<dbReference type="GO" id="GO:1990189">
    <property type="term" value="F:protein N-terminal-serine acetyltransferase activity"/>
    <property type="evidence" value="ECO:0007669"/>
    <property type="project" value="TreeGrafter"/>
</dbReference>
<dbReference type="GO" id="GO:0008999">
    <property type="term" value="F:protein-N-terminal-alanine acetyltransferase activity"/>
    <property type="evidence" value="ECO:0007669"/>
    <property type="project" value="TreeGrafter"/>
</dbReference>
<dbReference type="Pfam" id="PF13302">
    <property type="entry name" value="Acetyltransf_3"/>
    <property type="match status" value="1"/>
</dbReference>